<evidence type="ECO:0000256" key="1">
    <source>
        <dbReference type="SAM" id="MobiDB-lite"/>
    </source>
</evidence>
<accession>A0A919R481</accession>
<proteinExistence type="predicted"/>
<dbReference type="Proteomes" id="UP000655287">
    <property type="component" value="Unassembled WGS sequence"/>
</dbReference>
<feature type="compositionally biased region" description="Pro residues" evidence="1">
    <location>
        <begin position="69"/>
        <end position="78"/>
    </location>
</feature>
<reference evidence="2" key="1">
    <citation type="submission" date="2021-01" db="EMBL/GenBank/DDBJ databases">
        <title>Whole genome shotgun sequence of Sphaerisporangium rufum NBRC 109079.</title>
        <authorList>
            <person name="Komaki H."/>
            <person name="Tamura T."/>
        </authorList>
    </citation>
    <scope>NUCLEOTIDE SEQUENCE</scope>
    <source>
        <strain evidence="2">NBRC 109079</strain>
    </source>
</reference>
<evidence type="ECO:0000313" key="3">
    <source>
        <dbReference type="Proteomes" id="UP000655287"/>
    </source>
</evidence>
<evidence type="ECO:0000313" key="2">
    <source>
        <dbReference type="EMBL" id="GII79397.1"/>
    </source>
</evidence>
<dbReference type="AlphaFoldDB" id="A0A919R481"/>
<gene>
    <name evidence="2" type="ORF">Sru01_43790</name>
</gene>
<name>A0A919R481_9ACTN</name>
<dbReference type="EMBL" id="BOOU01000058">
    <property type="protein sequence ID" value="GII79397.1"/>
    <property type="molecule type" value="Genomic_DNA"/>
</dbReference>
<organism evidence="2 3">
    <name type="scientific">Sphaerisporangium rufum</name>
    <dbReference type="NCBI Taxonomy" id="1381558"/>
    <lineage>
        <taxon>Bacteria</taxon>
        <taxon>Bacillati</taxon>
        <taxon>Actinomycetota</taxon>
        <taxon>Actinomycetes</taxon>
        <taxon>Streptosporangiales</taxon>
        <taxon>Streptosporangiaceae</taxon>
        <taxon>Sphaerisporangium</taxon>
    </lineage>
</organism>
<feature type="compositionally biased region" description="Low complexity" evidence="1">
    <location>
        <begin position="79"/>
        <end position="88"/>
    </location>
</feature>
<feature type="region of interest" description="Disordered" evidence="1">
    <location>
        <begin position="64"/>
        <end position="95"/>
    </location>
</feature>
<sequence>MLRRPMAVMPAVAATMAVAAGGVLIAVLLRPGGPAGPVAGDRPAAPPAAPPALAATPGVATAAGAVPATAPPPLPPAGPARSAMARPAPSRDEEARATRLLLADPRLGPIVRAMYEGATGHPPGSARELRVHALIFRRHGCEVRRCLQLFVRFPGGAWLDVGRVIVDLTGGTVRVLPW</sequence>
<comment type="caution">
    <text evidence="2">The sequence shown here is derived from an EMBL/GenBank/DDBJ whole genome shotgun (WGS) entry which is preliminary data.</text>
</comment>
<keyword evidence="3" id="KW-1185">Reference proteome</keyword>
<protein>
    <submittedName>
        <fullName evidence="2">Uncharacterized protein</fullName>
    </submittedName>
</protein>